<feature type="transmembrane region" description="Helical" evidence="6">
    <location>
        <begin position="184"/>
        <end position="203"/>
    </location>
</feature>
<feature type="transmembrane region" description="Helical" evidence="6">
    <location>
        <begin position="154"/>
        <end position="177"/>
    </location>
</feature>
<proteinExistence type="predicted"/>
<name>A0A1C5GE59_MICEH</name>
<evidence type="ECO:0000256" key="6">
    <source>
        <dbReference type="SAM" id="Phobius"/>
    </source>
</evidence>
<dbReference type="InterPro" id="IPR052902">
    <property type="entry name" value="ABC-2_transporter"/>
</dbReference>
<feature type="domain" description="ABC-2 type transporter transmembrane" evidence="7">
    <location>
        <begin position="28"/>
        <end position="230"/>
    </location>
</feature>
<keyword evidence="4 6" id="KW-0472">Membrane</keyword>
<dbReference type="GO" id="GO:0016020">
    <property type="term" value="C:membrane"/>
    <property type="evidence" value="ECO:0007669"/>
    <property type="project" value="UniProtKB-SubCell"/>
</dbReference>
<dbReference type="EMBL" id="LT607733">
    <property type="protein sequence ID" value="SCG18017.1"/>
    <property type="molecule type" value="Genomic_DNA"/>
</dbReference>
<feature type="region of interest" description="Disordered" evidence="5">
    <location>
        <begin position="1"/>
        <end position="20"/>
    </location>
</feature>
<feature type="transmembrane region" description="Helical" evidence="6">
    <location>
        <begin position="118"/>
        <end position="142"/>
    </location>
</feature>
<dbReference type="InterPro" id="IPR013525">
    <property type="entry name" value="ABC2_TM"/>
</dbReference>
<evidence type="ECO:0000313" key="8">
    <source>
        <dbReference type="EMBL" id="SCG18017.1"/>
    </source>
</evidence>
<feature type="transmembrane region" description="Helical" evidence="6">
    <location>
        <begin position="252"/>
        <end position="273"/>
    </location>
</feature>
<keyword evidence="2 6" id="KW-0812">Transmembrane</keyword>
<dbReference type="Proteomes" id="UP000198251">
    <property type="component" value="Chromosome I"/>
</dbReference>
<evidence type="ECO:0000256" key="4">
    <source>
        <dbReference type="ARBA" id="ARBA00023136"/>
    </source>
</evidence>
<sequence>MSGTMTTQDPTTTAPAARGDRGRKPFWQVVAMLKMESLALRRNWTSTVMSVVTPLLIALLLVSEHAGQTVPGVRRVASVTTLIMVFLVHHHLTTVYAARRQELVLKRLRAGLPSDRTILIGTATSTVVIFLVQFVLLALYALLVLDLPLPRNPLVMALALLFGSAIMAAFSAALSAITRTSEAAMLTTMPTVVIFLATPGALLPLDVLPESLERALWFLPNGPFTEVMRVGWLGRTDEGQTLGFAGTIVETLPSFGVLLVWLVVSVFLAGRYFRWEPRHG</sequence>
<dbReference type="GO" id="GO:0140359">
    <property type="term" value="F:ABC-type transporter activity"/>
    <property type="evidence" value="ECO:0007669"/>
    <property type="project" value="InterPro"/>
</dbReference>
<keyword evidence="3 6" id="KW-1133">Transmembrane helix</keyword>
<dbReference type="AlphaFoldDB" id="A0A1C5GE59"/>
<feature type="transmembrane region" description="Helical" evidence="6">
    <location>
        <begin position="44"/>
        <end position="63"/>
    </location>
</feature>
<feature type="transmembrane region" description="Helical" evidence="6">
    <location>
        <begin position="75"/>
        <end position="98"/>
    </location>
</feature>
<organism evidence="8 9">
    <name type="scientific">Micromonospora echinofusca</name>
    <dbReference type="NCBI Taxonomy" id="47858"/>
    <lineage>
        <taxon>Bacteria</taxon>
        <taxon>Bacillati</taxon>
        <taxon>Actinomycetota</taxon>
        <taxon>Actinomycetes</taxon>
        <taxon>Micromonosporales</taxon>
        <taxon>Micromonosporaceae</taxon>
        <taxon>Micromonospora</taxon>
    </lineage>
</organism>
<protein>
    <submittedName>
        <fullName evidence="8">ABC-2 type transport system permease protein</fullName>
    </submittedName>
</protein>
<evidence type="ECO:0000256" key="2">
    <source>
        <dbReference type="ARBA" id="ARBA00022692"/>
    </source>
</evidence>
<evidence type="ECO:0000313" key="9">
    <source>
        <dbReference type="Proteomes" id="UP000198251"/>
    </source>
</evidence>
<dbReference type="PANTHER" id="PTHR43027:SF2">
    <property type="entry name" value="TRANSPORT PERMEASE PROTEIN"/>
    <property type="match status" value="1"/>
</dbReference>
<evidence type="ECO:0000259" key="7">
    <source>
        <dbReference type="Pfam" id="PF01061"/>
    </source>
</evidence>
<evidence type="ECO:0000256" key="1">
    <source>
        <dbReference type="ARBA" id="ARBA00004141"/>
    </source>
</evidence>
<gene>
    <name evidence="8" type="ORF">GA0070610_4343</name>
</gene>
<dbReference type="PANTHER" id="PTHR43027">
    <property type="entry name" value="DOXORUBICIN RESISTANCE ABC TRANSPORTER PERMEASE PROTEIN DRRC-RELATED"/>
    <property type="match status" value="1"/>
</dbReference>
<dbReference type="Pfam" id="PF01061">
    <property type="entry name" value="ABC2_membrane"/>
    <property type="match status" value="1"/>
</dbReference>
<comment type="subcellular location">
    <subcellularLocation>
        <location evidence="1">Membrane</location>
        <topology evidence="1">Multi-pass membrane protein</topology>
    </subcellularLocation>
</comment>
<evidence type="ECO:0000256" key="3">
    <source>
        <dbReference type="ARBA" id="ARBA00022989"/>
    </source>
</evidence>
<accession>A0A1C5GE59</accession>
<evidence type="ECO:0000256" key="5">
    <source>
        <dbReference type="SAM" id="MobiDB-lite"/>
    </source>
</evidence>
<reference evidence="8 9" key="1">
    <citation type="submission" date="2016-06" db="EMBL/GenBank/DDBJ databases">
        <authorList>
            <person name="Kjaerup R.B."/>
            <person name="Dalgaard T.S."/>
            <person name="Juul-Madsen H.R."/>
        </authorList>
    </citation>
    <scope>NUCLEOTIDE SEQUENCE [LARGE SCALE GENOMIC DNA]</scope>
    <source>
        <strain evidence="8 9">DSM 43913</strain>
    </source>
</reference>
<feature type="compositionally biased region" description="Low complexity" evidence="5">
    <location>
        <begin position="1"/>
        <end position="17"/>
    </location>
</feature>
<keyword evidence="9" id="KW-1185">Reference proteome</keyword>